<protein>
    <submittedName>
        <fullName evidence="2">Uncharacterized protein</fullName>
    </submittedName>
</protein>
<dbReference type="AlphaFoldDB" id="A0A0C9UMM8"/>
<gene>
    <name evidence="2" type="ORF">M422DRAFT_261651</name>
</gene>
<evidence type="ECO:0000313" key="3">
    <source>
        <dbReference type="Proteomes" id="UP000054279"/>
    </source>
</evidence>
<evidence type="ECO:0000313" key="2">
    <source>
        <dbReference type="EMBL" id="KIJ36104.1"/>
    </source>
</evidence>
<dbReference type="OrthoDB" id="2369050at2759"/>
<keyword evidence="3" id="KW-1185">Reference proteome</keyword>
<dbReference type="Gene3D" id="2.40.70.10">
    <property type="entry name" value="Acid Proteases"/>
    <property type="match status" value="1"/>
</dbReference>
<organism evidence="2 3">
    <name type="scientific">Sphaerobolus stellatus (strain SS14)</name>
    <dbReference type="NCBI Taxonomy" id="990650"/>
    <lineage>
        <taxon>Eukaryota</taxon>
        <taxon>Fungi</taxon>
        <taxon>Dikarya</taxon>
        <taxon>Basidiomycota</taxon>
        <taxon>Agaricomycotina</taxon>
        <taxon>Agaricomycetes</taxon>
        <taxon>Phallomycetidae</taxon>
        <taxon>Geastrales</taxon>
        <taxon>Sphaerobolaceae</taxon>
        <taxon>Sphaerobolus</taxon>
    </lineage>
</organism>
<dbReference type="EMBL" id="KN837182">
    <property type="protein sequence ID" value="KIJ36104.1"/>
    <property type="molecule type" value="Genomic_DNA"/>
</dbReference>
<feature type="region of interest" description="Disordered" evidence="1">
    <location>
        <begin position="187"/>
        <end position="217"/>
    </location>
</feature>
<dbReference type="InterPro" id="IPR021109">
    <property type="entry name" value="Peptidase_aspartic_dom_sf"/>
</dbReference>
<evidence type="ECO:0000256" key="1">
    <source>
        <dbReference type="SAM" id="MobiDB-lite"/>
    </source>
</evidence>
<dbReference type="HOGENOM" id="CLU_067176_0_0_1"/>
<accession>A0A0C9UMM8</accession>
<proteinExistence type="predicted"/>
<name>A0A0C9UMM8_SPHS4</name>
<reference evidence="2 3" key="1">
    <citation type="submission" date="2014-06" db="EMBL/GenBank/DDBJ databases">
        <title>Evolutionary Origins and Diversification of the Mycorrhizal Mutualists.</title>
        <authorList>
            <consortium name="DOE Joint Genome Institute"/>
            <consortium name="Mycorrhizal Genomics Consortium"/>
            <person name="Kohler A."/>
            <person name="Kuo A."/>
            <person name="Nagy L.G."/>
            <person name="Floudas D."/>
            <person name="Copeland A."/>
            <person name="Barry K.W."/>
            <person name="Cichocki N."/>
            <person name="Veneault-Fourrey C."/>
            <person name="LaButti K."/>
            <person name="Lindquist E.A."/>
            <person name="Lipzen A."/>
            <person name="Lundell T."/>
            <person name="Morin E."/>
            <person name="Murat C."/>
            <person name="Riley R."/>
            <person name="Ohm R."/>
            <person name="Sun H."/>
            <person name="Tunlid A."/>
            <person name="Henrissat B."/>
            <person name="Grigoriev I.V."/>
            <person name="Hibbett D.S."/>
            <person name="Martin F."/>
        </authorList>
    </citation>
    <scope>NUCLEOTIDE SEQUENCE [LARGE SCALE GENOMIC DNA]</scope>
    <source>
        <strain evidence="2 3">SS14</strain>
    </source>
</reference>
<dbReference type="Proteomes" id="UP000054279">
    <property type="component" value="Unassembled WGS sequence"/>
</dbReference>
<sequence>MKNSNTWPDAATYTPLTLETANAAKPRLATAVPLISRIEAYDDDTSDSYMDLSLTSPHLVATLDAFGPNIADFPLSIRALLDISCPSTVINNELVDHLGLKRYPLPPEEDNLSSLSESPLSCKEYVKLRVRSGNGAWISGTFRVKVNVGLPVELILGMPFLSAHHLIIDTHARTAIDQHVGYDLISPPTPLPTTKEKPHVTPPPTPKKPKKARPLTFENAPPPTLAGYLLPQPIMAMVRDRIESLAYQELLAQKD</sequence>